<organism evidence="1">
    <name type="scientific">marine sediment metagenome</name>
    <dbReference type="NCBI Taxonomy" id="412755"/>
    <lineage>
        <taxon>unclassified sequences</taxon>
        <taxon>metagenomes</taxon>
        <taxon>ecological metagenomes</taxon>
    </lineage>
</organism>
<sequence>LDYSKVNTILKNEEDFHKILLFISTNHPDFYPDYISFENFSRFYDIKKRTLEFWVNEIVESDLYDLKFFKLDISPNKYYYFHFDEKLEKILRAITEEHIAANKYLEKFTELGSLNSMIDDILEEICEILFHKDFRELLREFLPGYMKYLAYKIEIKKELVATHDKLEGIIWQNMTDFMQSHNSEALESQYMEKIKEIENEISLTPKNYDLYNSKIRILLYFNHYNDVLTELENMLKLFPEKEI</sequence>
<dbReference type="AlphaFoldDB" id="X0XHN9"/>
<evidence type="ECO:0000313" key="1">
    <source>
        <dbReference type="EMBL" id="GAG34917.1"/>
    </source>
</evidence>
<accession>X0XHN9</accession>
<proteinExistence type="predicted"/>
<protein>
    <submittedName>
        <fullName evidence="1">Uncharacterized protein</fullName>
    </submittedName>
</protein>
<dbReference type="EMBL" id="BARS01048286">
    <property type="protein sequence ID" value="GAG34917.1"/>
    <property type="molecule type" value="Genomic_DNA"/>
</dbReference>
<comment type="caution">
    <text evidence="1">The sequence shown here is derived from an EMBL/GenBank/DDBJ whole genome shotgun (WGS) entry which is preliminary data.</text>
</comment>
<feature type="non-terminal residue" evidence="1">
    <location>
        <position position="1"/>
    </location>
</feature>
<name>X0XHN9_9ZZZZ</name>
<gene>
    <name evidence="1" type="ORF">S01H1_72407</name>
</gene>
<reference evidence="1" key="1">
    <citation type="journal article" date="2014" name="Front. Microbiol.">
        <title>High frequency of phylogenetically diverse reductive dehalogenase-homologous genes in deep subseafloor sedimentary metagenomes.</title>
        <authorList>
            <person name="Kawai M."/>
            <person name="Futagami T."/>
            <person name="Toyoda A."/>
            <person name="Takaki Y."/>
            <person name="Nishi S."/>
            <person name="Hori S."/>
            <person name="Arai W."/>
            <person name="Tsubouchi T."/>
            <person name="Morono Y."/>
            <person name="Uchiyama I."/>
            <person name="Ito T."/>
            <person name="Fujiyama A."/>
            <person name="Inagaki F."/>
            <person name="Takami H."/>
        </authorList>
    </citation>
    <scope>NUCLEOTIDE SEQUENCE</scope>
    <source>
        <strain evidence="1">Expedition CK06-06</strain>
    </source>
</reference>
<feature type="non-terminal residue" evidence="1">
    <location>
        <position position="243"/>
    </location>
</feature>